<comment type="function">
    <text evidence="5">Catalyzes the reversible transfer of the terminal phosphate group between ATP and AMP. Plays an important role in cellular energy homeostasis and in adenine nucleotide metabolism.</text>
</comment>
<dbReference type="InterPro" id="IPR033690">
    <property type="entry name" value="Adenylat_kinase_CS"/>
</dbReference>
<gene>
    <name evidence="5" type="primary">adk</name>
    <name evidence="8" type="ORF">E1269_24075</name>
</gene>
<dbReference type="InterPro" id="IPR000850">
    <property type="entry name" value="Adenylat/UMP-CMP_kin"/>
</dbReference>
<evidence type="ECO:0000256" key="7">
    <source>
        <dbReference type="RuleBase" id="RU003331"/>
    </source>
</evidence>
<keyword evidence="5 7" id="KW-0067">ATP-binding</keyword>
<evidence type="ECO:0000313" key="8">
    <source>
        <dbReference type="EMBL" id="TDE00932.1"/>
    </source>
</evidence>
<dbReference type="Proteomes" id="UP000294739">
    <property type="component" value="Unassembled WGS sequence"/>
</dbReference>
<dbReference type="NCBIfam" id="NF011105">
    <property type="entry name" value="PRK14532.1"/>
    <property type="match status" value="1"/>
</dbReference>
<dbReference type="GO" id="GO:0004017">
    <property type="term" value="F:AMP kinase activity"/>
    <property type="evidence" value="ECO:0007669"/>
    <property type="project" value="UniProtKB-UniRule"/>
</dbReference>
<keyword evidence="2 5" id="KW-0545">Nucleotide biosynthesis</keyword>
<name>A0A4R5CKT9_9ACTN</name>
<dbReference type="UniPathway" id="UPA00588">
    <property type="reaction ID" value="UER00649"/>
</dbReference>
<evidence type="ECO:0000256" key="5">
    <source>
        <dbReference type="HAMAP-Rule" id="MF_00235"/>
    </source>
</evidence>
<dbReference type="NCBIfam" id="NF011104">
    <property type="entry name" value="PRK14531.1"/>
    <property type="match status" value="1"/>
</dbReference>
<organism evidence="8 9">
    <name type="scientific">Jiangella asiatica</name>
    <dbReference type="NCBI Taxonomy" id="2530372"/>
    <lineage>
        <taxon>Bacteria</taxon>
        <taxon>Bacillati</taxon>
        <taxon>Actinomycetota</taxon>
        <taxon>Actinomycetes</taxon>
        <taxon>Jiangellales</taxon>
        <taxon>Jiangellaceae</taxon>
        <taxon>Jiangella</taxon>
    </lineage>
</organism>
<dbReference type="RefSeq" id="WP_131899448.1">
    <property type="nucleotide sequence ID" value="NZ_SMKZ01000045.1"/>
</dbReference>
<feature type="binding site" evidence="5">
    <location>
        <position position="90"/>
    </location>
    <ligand>
        <name>AMP</name>
        <dbReference type="ChEBI" id="CHEBI:456215"/>
    </ligand>
</feature>
<dbReference type="GO" id="GO:0044209">
    <property type="term" value="P:AMP salvage"/>
    <property type="evidence" value="ECO:0007669"/>
    <property type="project" value="UniProtKB-UniRule"/>
</dbReference>
<comment type="caution">
    <text evidence="5">Lacks conserved residue(s) required for the propagation of feature annotation.</text>
</comment>
<feature type="binding site" evidence="5">
    <location>
        <position position="142"/>
    </location>
    <ligand>
        <name>AMP</name>
        <dbReference type="ChEBI" id="CHEBI:456215"/>
    </ligand>
</feature>
<dbReference type="Gene3D" id="3.40.50.300">
    <property type="entry name" value="P-loop containing nucleotide triphosphate hydrolases"/>
    <property type="match status" value="1"/>
</dbReference>
<dbReference type="AlphaFoldDB" id="A0A4R5CKT9"/>
<dbReference type="NCBIfam" id="NF001381">
    <property type="entry name" value="PRK00279.1-3"/>
    <property type="match status" value="1"/>
</dbReference>
<sequence length="189" mass="20622">MLIMGPPGAGKGTQAELVAKRFSVPAISTGDIFRSNIAARTPLGVEVKKYIDAGEYVPDELTNDLVSDRLAQPDAADGFLLDGYPRTLSQVEFLDQTLAAQGTELDHVIVLTVDVDEVVKRLHKRAVEEGRTDDSEDVIRRRQEVYLEQTAPLIAVYRDRGLVFEVDGLGSVEEVAARVADAISQPPHP</sequence>
<keyword evidence="1 5" id="KW-0808">Transferase</keyword>
<evidence type="ECO:0000313" key="9">
    <source>
        <dbReference type="Proteomes" id="UP000294739"/>
    </source>
</evidence>
<comment type="subcellular location">
    <subcellularLocation>
        <location evidence="5 7">Cytoplasm</location>
    </subcellularLocation>
</comment>
<feature type="binding site" evidence="5">
    <location>
        <position position="34"/>
    </location>
    <ligand>
        <name>AMP</name>
        <dbReference type="ChEBI" id="CHEBI:456215"/>
    </ligand>
</feature>
<dbReference type="EC" id="2.7.4.3" evidence="5 7"/>
<dbReference type="PANTHER" id="PTHR23359">
    <property type="entry name" value="NUCLEOTIDE KINASE"/>
    <property type="match status" value="1"/>
</dbReference>
<evidence type="ECO:0000256" key="3">
    <source>
        <dbReference type="ARBA" id="ARBA00022741"/>
    </source>
</evidence>
<feature type="binding site" evidence="5">
    <location>
        <position position="125"/>
    </location>
    <ligand>
        <name>ATP</name>
        <dbReference type="ChEBI" id="CHEBI:30616"/>
    </ligand>
</feature>
<comment type="similarity">
    <text evidence="5 6">Belongs to the adenylate kinase family.</text>
</comment>
<dbReference type="NCBIfam" id="NF011101">
    <property type="entry name" value="PRK14528.1"/>
    <property type="match status" value="1"/>
</dbReference>
<feature type="binding site" evidence="5">
    <location>
        <position position="131"/>
    </location>
    <ligand>
        <name>AMP</name>
        <dbReference type="ChEBI" id="CHEBI:456215"/>
    </ligand>
</feature>
<dbReference type="InterPro" id="IPR027417">
    <property type="entry name" value="P-loop_NTPase"/>
</dbReference>
<feature type="binding site" evidence="5">
    <location>
        <position position="29"/>
    </location>
    <ligand>
        <name>AMP</name>
        <dbReference type="ChEBI" id="CHEBI:456215"/>
    </ligand>
</feature>
<evidence type="ECO:0000256" key="6">
    <source>
        <dbReference type="RuleBase" id="RU003330"/>
    </source>
</evidence>
<comment type="subunit">
    <text evidence="5 7">Monomer.</text>
</comment>
<dbReference type="InParanoid" id="A0A4R5CKT9"/>
<feature type="region of interest" description="NMP" evidence="5">
    <location>
        <begin position="28"/>
        <end position="57"/>
    </location>
</feature>
<comment type="pathway">
    <text evidence="5">Purine metabolism; AMP biosynthesis via salvage pathway; AMP from ADP: step 1/1.</text>
</comment>
<evidence type="ECO:0000256" key="1">
    <source>
        <dbReference type="ARBA" id="ARBA00022679"/>
    </source>
</evidence>
<comment type="catalytic activity">
    <reaction evidence="5 7">
        <text>AMP + ATP = 2 ADP</text>
        <dbReference type="Rhea" id="RHEA:12973"/>
        <dbReference type="ChEBI" id="CHEBI:30616"/>
        <dbReference type="ChEBI" id="CHEBI:456215"/>
        <dbReference type="ChEBI" id="CHEBI:456216"/>
        <dbReference type="EC" id="2.7.4.3"/>
    </reaction>
</comment>
<dbReference type="NCBIfam" id="NF011100">
    <property type="entry name" value="PRK14527.1"/>
    <property type="match status" value="1"/>
</dbReference>
<accession>A0A4R5CKT9</accession>
<keyword evidence="9" id="KW-1185">Reference proteome</keyword>
<dbReference type="PROSITE" id="PS00113">
    <property type="entry name" value="ADENYLATE_KINASE"/>
    <property type="match status" value="1"/>
</dbReference>
<dbReference type="SUPFAM" id="SSF52540">
    <property type="entry name" value="P-loop containing nucleoside triphosphate hydrolases"/>
    <property type="match status" value="1"/>
</dbReference>
<evidence type="ECO:0000256" key="4">
    <source>
        <dbReference type="ARBA" id="ARBA00022777"/>
    </source>
</evidence>
<reference evidence="8 9" key="1">
    <citation type="submission" date="2019-03" db="EMBL/GenBank/DDBJ databases">
        <title>Draft genome sequences of novel Actinobacteria.</title>
        <authorList>
            <person name="Sahin N."/>
            <person name="Ay H."/>
            <person name="Saygin H."/>
        </authorList>
    </citation>
    <scope>NUCLEOTIDE SEQUENCE [LARGE SCALE GENOMIC DNA]</scope>
    <source>
        <strain evidence="8 9">5K138</strain>
    </source>
</reference>
<dbReference type="HAMAP" id="MF_00235">
    <property type="entry name" value="Adenylate_kinase_Adk"/>
    <property type="match status" value="1"/>
</dbReference>
<keyword evidence="4 5" id="KW-0418">Kinase</keyword>
<dbReference type="FunCoup" id="A0A4R5CKT9">
    <property type="interactions" value="440"/>
</dbReference>
<proteinExistence type="inferred from homology"/>
<dbReference type="GO" id="GO:0005737">
    <property type="term" value="C:cytoplasm"/>
    <property type="evidence" value="ECO:0007669"/>
    <property type="project" value="UniProtKB-SubCell"/>
</dbReference>
<dbReference type="Pfam" id="PF00406">
    <property type="entry name" value="ADK"/>
    <property type="match status" value="1"/>
</dbReference>
<protein>
    <recommendedName>
        <fullName evidence="5 7">Adenylate kinase</fullName>
        <shortName evidence="5">AK</shortName>
        <ecNumber evidence="5 7">2.7.4.3</ecNumber>
    </recommendedName>
    <alternativeName>
        <fullName evidence="5">ATP-AMP transphosphorylase</fullName>
    </alternativeName>
    <alternativeName>
        <fullName evidence="5">ATP:AMP phosphotransferase</fullName>
    </alternativeName>
    <alternativeName>
        <fullName evidence="5">Adenylate monophosphate kinase</fullName>
    </alternativeName>
</protein>
<keyword evidence="3 5" id="KW-0547">Nucleotide-binding</keyword>
<dbReference type="EMBL" id="SMKZ01000045">
    <property type="protein sequence ID" value="TDE00932.1"/>
    <property type="molecule type" value="Genomic_DNA"/>
</dbReference>
<dbReference type="PRINTS" id="PR00094">
    <property type="entry name" value="ADENYLTKNASE"/>
</dbReference>
<evidence type="ECO:0000256" key="2">
    <source>
        <dbReference type="ARBA" id="ARBA00022727"/>
    </source>
</evidence>
<feature type="binding site" evidence="5">
    <location>
        <position position="170"/>
    </location>
    <ligand>
        <name>ATP</name>
        <dbReference type="ChEBI" id="CHEBI:30616"/>
    </ligand>
</feature>
<feature type="binding site" evidence="5">
    <location>
        <begin position="83"/>
        <end position="86"/>
    </location>
    <ligand>
        <name>AMP</name>
        <dbReference type="ChEBI" id="CHEBI:456215"/>
    </ligand>
</feature>
<feature type="binding site" evidence="5">
    <location>
        <begin position="55"/>
        <end position="57"/>
    </location>
    <ligand>
        <name>AMP</name>
        <dbReference type="ChEBI" id="CHEBI:456215"/>
    </ligand>
</feature>
<dbReference type="CDD" id="cd01428">
    <property type="entry name" value="ADK"/>
    <property type="match status" value="1"/>
</dbReference>
<dbReference type="OrthoDB" id="9805030at2"/>
<keyword evidence="5" id="KW-0963">Cytoplasm</keyword>
<comment type="caution">
    <text evidence="8">The sequence shown here is derived from an EMBL/GenBank/DDBJ whole genome shotgun (WGS) entry which is preliminary data.</text>
</comment>
<dbReference type="GO" id="GO:0005524">
    <property type="term" value="F:ATP binding"/>
    <property type="evidence" value="ECO:0007669"/>
    <property type="project" value="UniProtKB-UniRule"/>
</dbReference>
<feature type="binding site" evidence="5">
    <location>
        <begin position="8"/>
        <end position="13"/>
    </location>
    <ligand>
        <name>ATP</name>
        <dbReference type="ChEBI" id="CHEBI:30616"/>
    </ligand>
</feature>
<comment type="domain">
    <text evidence="5">Consists of three domains, a large central CORE domain and two small peripheral domains, NMPbind and LID, which undergo movements during catalysis. The LID domain closes over the site of phosphoryl transfer upon ATP binding. Assembling and dissambling the active center during each catalytic cycle provides an effective means to prevent ATP hydrolysis.</text>
</comment>